<feature type="transmembrane region" description="Helical" evidence="1">
    <location>
        <begin position="134"/>
        <end position="151"/>
    </location>
</feature>
<proteinExistence type="predicted"/>
<protein>
    <submittedName>
        <fullName evidence="2">DUF1097 domain-containing protein</fullName>
    </submittedName>
</protein>
<accession>A0ABT2TME7</accession>
<feature type="transmembrane region" description="Helical" evidence="1">
    <location>
        <begin position="30"/>
        <end position="49"/>
    </location>
</feature>
<keyword evidence="1" id="KW-1133">Transmembrane helix</keyword>
<evidence type="ECO:0000313" key="2">
    <source>
        <dbReference type="EMBL" id="MCU6763403.1"/>
    </source>
</evidence>
<dbReference type="InterPro" id="IPR009476">
    <property type="entry name" value="DUF1097"/>
</dbReference>
<comment type="caution">
    <text evidence="2">The sequence shown here is derived from an EMBL/GenBank/DDBJ whole genome shotgun (WGS) entry which is preliminary data.</text>
</comment>
<evidence type="ECO:0000256" key="1">
    <source>
        <dbReference type="SAM" id="Phobius"/>
    </source>
</evidence>
<name>A0ABT2TME7_9FIRM</name>
<organism evidence="2 3">
    <name type="scientific">Brotonthovivens ammoniilytica</name>
    <dbReference type="NCBI Taxonomy" id="2981725"/>
    <lineage>
        <taxon>Bacteria</taxon>
        <taxon>Bacillati</taxon>
        <taxon>Bacillota</taxon>
        <taxon>Clostridia</taxon>
        <taxon>Lachnospirales</taxon>
        <taxon>Lachnospiraceae</taxon>
        <taxon>Brotonthovivens</taxon>
    </lineage>
</organism>
<feature type="transmembrane region" description="Helical" evidence="1">
    <location>
        <begin position="56"/>
        <end position="77"/>
    </location>
</feature>
<reference evidence="2 3" key="1">
    <citation type="journal article" date="2021" name="ISME Commun">
        <title>Automated analysis of genomic sequences facilitates high-throughput and comprehensive description of bacteria.</title>
        <authorList>
            <person name="Hitch T.C.A."/>
        </authorList>
    </citation>
    <scope>NUCLEOTIDE SEQUENCE [LARGE SCALE GENOMIC DNA]</scope>
    <source>
        <strain evidence="2 3">Sanger_109</strain>
    </source>
</reference>
<keyword evidence="1" id="KW-0812">Transmembrane</keyword>
<dbReference type="Pfam" id="PF06496">
    <property type="entry name" value="DUF1097"/>
    <property type="match status" value="1"/>
</dbReference>
<dbReference type="EMBL" id="JAOQJQ010000007">
    <property type="protein sequence ID" value="MCU6763403.1"/>
    <property type="molecule type" value="Genomic_DNA"/>
</dbReference>
<gene>
    <name evidence="2" type="ORF">OCV88_13900</name>
</gene>
<sequence length="168" mass="18565">MSRKTIILFSIWTSFLSAVFYHFYNSWTDFGIPWVMFVCLGIYFAMDLAPKQSPGLLLSAYCGLAWGQFDFLLIFVFGTLMGLGTAAGSFLSIVLGTTVSMYIHLQILKNTPLRHMPIIFAGVCLTFSQGGENIIGLAVTFFLGILLAALCSGGQRFLMKKFPLESQS</sequence>
<feature type="transmembrane region" description="Helical" evidence="1">
    <location>
        <begin position="83"/>
        <end position="105"/>
    </location>
</feature>
<feature type="transmembrane region" description="Helical" evidence="1">
    <location>
        <begin position="7"/>
        <end position="24"/>
    </location>
</feature>
<dbReference type="RefSeq" id="WP_158426049.1">
    <property type="nucleotide sequence ID" value="NZ_JAOQJQ010000007.1"/>
</dbReference>
<evidence type="ECO:0000313" key="3">
    <source>
        <dbReference type="Proteomes" id="UP001652442"/>
    </source>
</evidence>
<dbReference type="Proteomes" id="UP001652442">
    <property type="component" value="Unassembled WGS sequence"/>
</dbReference>
<keyword evidence="1" id="KW-0472">Membrane</keyword>
<keyword evidence="3" id="KW-1185">Reference proteome</keyword>